<dbReference type="Gene3D" id="1.10.10.10">
    <property type="entry name" value="Winged helix-like DNA-binding domain superfamily/Winged helix DNA-binding domain"/>
    <property type="match status" value="1"/>
</dbReference>
<dbReference type="PROSITE" id="PS50931">
    <property type="entry name" value="HTH_LYSR"/>
    <property type="match status" value="1"/>
</dbReference>
<dbReference type="PRINTS" id="PR00039">
    <property type="entry name" value="HTHLYSR"/>
</dbReference>
<dbReference type="PANTHER" id="PTHR30346">
    <property type="entry name" value="TRANSCRIPTIONAL DUAL REGULATOR HCAR-RELATED"/>
    <property type="match status" value="1"/>
</dbReference>
<dbReference type="Gene3D" id="3.40.190.10">
    <property type="entry name" value="Periplasmic binding protein-like II"/>
    <property type="match status" value="2"/>
</dbReference>
<reference evidence="6 7" key="1">
    <citation type="submission" date="2023-06" db="EMBL/GenBank/DDBJ databases">
        <authorList>
            <person name="Yushchuk O."/>
            <person name="Binda E."/>
            <person name="Ruckert-Reed C."/>
            <person name="Fedorenko V."/>
            <person name="Kalinowski J."/>
            <person name="Marinelli F."/>
        </authorList>
    </citation>
    <scope>NUCLEOTIDE SEQUENCE [LARGE SCALE GENOMIC DNA]</scope>
    <source>
        <strain evidence="6 7">NRRL 3884</strain>
    </source>
</reference>
<dbReference type="Proteomes" id="UP001240150">
    <property type="component" value="Chromosome"/>
</dbReference>
<name>A0ABY8WU78_9ACTN</name>
<dbReference type="CDD" id="cd08414">
    <property type="entry name" value="PBP2_LTTR_aromatics_like"/>
    <property type="match status" value="1"/>
</dbReference>
<evidence type="ECO:0000256" key="4">
    <source>
        <dbReference type="ARBA" id="ARBA00023163"/>
    </source>
</evidence>
<evidence type="ECO:0000256" key="2">
    <source>
        <dbReference type="ARBA" id="ARBA00023015"/>
    </source>
</evidence>
<dbReference type="Pfam" id="PF00126">
    <property type="entry name" value="HTH_1"/>
    <property type="match status" value="1"/>
</dbReference>
<dbReference type="InterPro" id="IPR000847">
    <property type="entry name" value="LysR_HTH_N"/>
</dbReference>
<evidence type="ECO:0000313" key="7">
    <source>
        <dbReference type="Proteomes" id="UP001240150"/>
    </source>
</evidence>
<organism evidence="6 7">
    <name type="scientific">Actinoplanes oblitus</name>
    <dbReference type="NCBI Taxonomy" id="3040509"/>
    <lineage>
        <taxon>Bacteria</taxon>
        <taxon>Bacillati</taxon>
        <taxon>Actinomycetota</taxon>
        <taxon>Actinomycetes</taxon>
        <taxon>Micromonosporales</taxon>
        <taxon>Micromonosporaceae</taxon>
        <taxon>Actinoplanes</taxon>
    </lineage>
</organism>
<dbReference type="PANTHER" id="PTHR30346:SF0">
    <property type="entry name" value="HCA OPERON TRANSCRIPTIONAL ACTIVATOR HCAR"/>
    <property type="match status" value="1"/>
</dbReference>
<dbReference type="InterPro" id="IPR005119">
    <property type="entry name" value="LysR_subst-bd"/>
</dbReference>
<dbReference type="EMBL" id="CP126980">
    <property type="protein sequence ID" value="WIM99914.1"/>
    <property type="molecule type" value="Genomic_DNA"/>
</dbReference>
<keyword evidence="4" id="KW-0804">Transcription</keyword>
<protein>
    <submittedName>
        <fullName evidence="6">LysR family transcriptional regulator</fullName>
    </submittedName>
</protein>
<dbReference type="RefSeq" id="WP_284921361.1">
    <property type="nucleotide sequence ID" value="NZ_CP126980.1"/>
</dbReference>
<keyword evidence="2" id="KW-0805">Transcription regulation</keyword>
<keyword evidence="3" id="KW-0238">DNA-binding</keyword>
<sequence>MVFATGVQVELRDIEIFLALAEELHFGRTAQRLHVSQARVSQSIKTTERRIGAPLFERTSRAVRLTRLGVQLRTQLQPAYRQIVDGIEATATAARGAGRSLTLGTMGATAQTLGDIIEEFRTREPAVEVRFREVHPPDPFTALRSGQIDIGVLWLPVREPDLTVGPVLRITPIMAMMANTHPLARHASIHLEDLGDYTVLAPNGPIPQYMEESLVPFHTPSGRPIPRGTCVSTWQEGLTTVAGSQTMALTQAEAADYYPWPGIVYVPVTDALPSRWALVWRNTSETDLVRSFAKVVAEAGAVAQGGCVVG</sequence>
<feature type="domain" description="HTH lysR-type" evidence="5">
    <location>
        <begin position="9"/>
        <end position="66"/>
    </location>
</feature>
<accession>A0ABY8WU78</accession>
<dbReference type="SUPFAM" id="SSF46785">
    <property type="entry name" value="Winged helix' DNA-binding domain"/>
    <property type="match status" value="1"/>
</dbReference>
<comment type="similarity">
    <text evidence="1">Belongs to the LysR transcriptional regulatory family.</text>
</comment>
<dbReference type="InterPro" id="IPR036388">
    <property type="entry name" value="WH-like_DNA-bd_sf"/>
</dbReference>
<gene>
    <name evidence="6" type="ORF">ACTOB_003584</name>
</gene>
<dbReference type="InterPro" id="IPR036390">
    <property type="entry name" value="WH_DNA-bd_sf"/>
</dbReference>
<evidence type="ECO:0000313" key="6">
    <source>
        <dbReference type="EMBL" id="WIM99914.1"/>
    </source>
</evidence>
<proteinExistence type="inferred from homology"/>
<evidence type="ECO:0000259" key="5">
    <source>
        <dbReference type="PROSITE" id="PS50931"/>
    </source>
</evidence>
<evidence type="ECO:0000256" key="3">
    <source>
        <dbReference type="ARBA" id="ARBA00023125"/>
    </source>
</evidence>
<dbReference type="Pfam" id="PF03466">
    <property type="entry name" value="LysR_substrate"/>
    <property type="match status" value="1"/>
</dbReference>
<keyword evidence="7" id="KW-1185">Reference proteome</keyword>
<evidence type="ECO:0000256" key="1">
    <source>
        <dbReference type="ARBA" id="ARBA00009437"/>
    </source>
</evidence>
<dbReference type="SUPFAM" id="SSF53850">
    <property type="entry name" value="Periplasmic binding protein-like II"/>
    <property type="match status" value="1"/>
</dbReference>